<dbReference type="Pfam" id="PF00082">
    <property type="entry name" value="Peptidase_S8"/>
    <property type="match status" value="1"/>
</dbReference>
<feature type="region of interest" description="Disordered" evidence="21">
    <location>
        <begin position="1"/>
        <end position="39"/>
    </location>
</feature>
<dbReference type="CDD" id="cd00064">
    <property type="entry name" value="FU"/>
    <property type="match status" value="1"/>
</dbReference>
<keyword evidence="7 20" id="KW-0378">Hydrolase</keyword>
<proteinExistence type="inferred from homology"/>
<feature type="region of interest" description="Disordered" evidence="21">
    <location>
        <begin position="775"/>
        <end position="806"/>
    </location>
</feature>
<feature type="compositionally biased region" description="Low complexity" evidence="21">
    <location>
        <begin position="9"/>
        <end position="32"/>
    </location>
</feature>
<dbReference type="SUPFAM" id="SSF54897">
    <property type="entry name" value="Protease propeptides/inhibitors"/>
    <property type="match status" value="1"/>
</dbReference>
<evidence type="ECO:0000256" key="4">
    <source>
        <dbReference type="ARBA" id="ARBA00022670"/>
    </source>
</evidence>
<name>A0A6J2SRJ9_DROHY</name>
<evidence type="ECO:0000256" key="10">
    <source>
        <dbReference type="ARBA" id="ARBA00023136"/>
    </source>
</evidence>
<evidence type="ECO:0000256" key="8">
    <source>
        <dbReference type="ARBA" id="ARBA00022825"/>
    </source>
</evidence>
<dbReference type="CDD" id="cd04059">
    <property type="entry name" value="Peptidases_S8_Protein_convertases_Kexins_Furin-like"/>
    <property type="match status" value="1"/>
</dbReference>
<keyword evidence="8 20" id="KW-0720">Serine protease</keyword>
<dbReference type="GO" id="GO:0000139">
    <property type="term" value="C:Golgi membrane"/>
    <property type="evidence" value="ECO:0007669"/>
    <property type="project" value="UniProtKB-SubCell"/>
</dbReference>
<evidence type="ECO:0000256" key="22">
    <source>
        <dbReference type="SAM" id="Phobius"/>
    </source>
</evidence>
<feature type="compositionally biased region" description="Acidic residues" evidence="21">
    <location>
        <begin position="1159"/>
        <end position="1169"/>
    </location>
</feature>
<dbReference type="FunFam" id="3.40.50.200:FF:000001">
    <property type="entry name" value="Furin 2, isoform B"/>
    <property type="match status" value="1"/>
</dbReference>
<dbReference type="OMA" id="QATPDYE"/>
<evidence type="ECO:0000256" key="5">
    <source>
        <dbReference type="ARBA" id="ARBA00022685"/>
    </source>
</evidence>
<evidence type="ECO:0000256" key="17">
    <source>
        <dbReference type="ARBA" id="ARBA00076029"/>
    </source>
</evidence>
<dbReference type="FunFam" id="3.30.70.850:FF:000001">
    <property type="entry name" value="Proprotein convertase subtilisin/kexin type 5"/>
    <property type="match status" value="1"/>
</dbReference>
<dbReference type="PROSITE" id="PS51892">
    <property type="entry name" value="SUBTILASE"/>
    <property type="match status" value="1"/>
</dbReference>
<dbReference type="PROSITE" id="PS00136">
    <property type="entry name" value="SUBTILASE_ASP"/>
    <property type="match status" value="1"/>
</dbReference>
<dbReference type="InterPro" id="IPR015500">
    <property type="entry name" value="Peptidase_S8_subtilisin-rel"/>
</dbReference>
<protein>
    <recommendedName>
        <fullName evidence="15">furin</fullName>
        <ecNumber evidence="15">3.4.21.75</ecNumber>
    </recommendedName>
    <alternativeName>
        <fullName evidence="17">Kex2-like endoprotease 1</fullName>
    </alternativeName>
    <alternativeName>
        <fullName evidence="18">dKLIP-1</fullName>
    </alternativeName>
</protein>
<feature type="region of interest" description="Disordered" evidence="21">
    <location>
        <begin position="1311"/>
        <end position="1351"/>
    </location>
</feature>
<dbReference type="InterPro" id="IPR000209">
    <property type="entry name" value="Peptidase_S8/S53_dom"/>
</dbReference>
<evidence type="ECO:0000256" key="19">
    <source>
        <dbReference type="PIRSR" id="PIRSR615500-1"/>
    </source>
</evidence>
<dbReference type="InterPro" id="IPR023828">
    <property type="entry name" value="Peptidase_S8_Ser-AS"/>
</dbReference>
<dbReference type="SUPFAM" id="SSF49785">
    <property type="entry name" value="Galactose-binding domain-like"/>
    <property type="match status" value="1"/>
</dbReference>
<dbReference type="PROSITE" id="PS00137">
    <property type="entry name" value="SUBTILASE_HIS"/>
    <property type="match status" value="1"/>
</dbReference>
<evidence type="ECO:0000256" key="20">
    <source>
        <dbReference type="PROSITE-ProRule" id="PRU01240"/>
    </source>
</evidence>
<feature type="region of interest" description="Disordered" evidence="21">
    <location>
        <begin position="1049"/>
        <end position="1123"/>
    </location>
</feature>
<dbReference type="Pfam" id="PF01483">
    <property type="entry name" value="P_proprotein"/>
    <property type="match status" value="1"/>
</dbReference>
<dbReference type="CTD" id="47220"/>
<evidence type="ECO:0000256" key="18">
    <source>
        <dbReference type="ARBA" id="ARBA00077026"/>
    </source>
</evidence>
<dbReference type="InterPro" id="IPR032815">
    <property type="entry name" value="S8_pro-domain"/>
</dbReference>
<feature type="compositionally biased region" description="Basic and acidic residues" evidence="21">
    <location>
        <begin position="1017"/>
        <end position="1027"/>
    </location>
</feature>
<dbReference type="GO" id="GO:0004252">
    <property type="term" value="F:serine-type endopeptidase activity"/>
    <property type="evidence" value="ECO:0007669"/>
    <property type="project" value="UniProtKB-UniRule"/>
</dbReference>
<feature type="active site" description="Charge relay system" evidence="19 20">
    <location>
        <position position="349"/>
    </location>
</feature>
<dbReference type="GO" id="GO:0097090">
    <property type="term" value="P:presynaptic membrane organization"/>
    <property type="evidence" value="ECO:0007669"/>
    <property type="project" value="UniProtKB-ARBA"/>
</dbReference>
<dbReference type="FunFam" id="2.60.120.260:FF:000006">
    <property type="entry name" value="Proprotein convertase subtilisin/kexin type 5"/>
    <property type="match status" value="1"/>
</dbReference>
<feature type="region of interest" description="Disordered" evidence="21">
    <location>
        <begin position="1501"/>
        <end position="1531"/>
    </location>
</feature>
<keyword evidence="10 22" id="KW-0472">Membrane</keyword>
<feature type="compositionally biased region" description="Low complexity" evidence="21">
    <location>
        <begin position="912"/>
        <end position="932"/>
    </location>
</feature>
<evidence type="ECO:0000256" key="3">
    <source>
        <dbReference type="ARBA" id="ARBA00005325"/>
    </source>
</evidence>
<evidence type="ECO:0000256" key="9">
    <source>
        <dbReference type="ARBA" id="ARBA00023034"/>
    </source>
</evidence>
<keyword evidence="24" id="KW-1185">Reference proteome</keyword>
<keyword evidence="11" id="KW-0865">Zymogen</keyword>
<evidence type="ECO:0000313" key="24">
    <source>
        <dbReference type="Proteomes" id="UP000504633"/>
    </source>
</evidence>
<dbReference type="InterPro" id="IPR022398">
    <property type="entry name" value="Peptidase_S8_His-AS"/>
</dbReference>
<comment type="similarity">
    <text evidence="3">Belongs to the peptidase S8 family. Furin subfamily.</text>
</comment>
<evidence type="ECO:0000256" key="7">
    <source>
        <dbReference type="ARBA" id="ARBA00022801"/>
    </source>
</evidence>
<dbReference type="EC" id="3.4.21.75" evidence="15"/>
<feature type="compositionally biased region" description="Low complexity" evidence="21">
    <location>
        <begin position="1056"/>
        <end position="1069"/>
    </location>
</feature>
<dbReference type="GO" id="GO:0097688">
    <property type="term" value="P:glutamate receptor clustering"/>
    <property type="evidence" value="ECO:0007669"/>
    <property type="project" value="UniProtKB-ARBA"/>
</dbReference>
<dbReference type="PRINTS" id="PR00723">
    <property type="entry name" value="SUBTILISIN"/>
</dbReference>
<comment type="catalytic activity">
    <reaction evidence="14">
        <text>Release of mature proteins from their proproteins by cleavage of -Arg-Xaa-Yaa-Arg-|-Zaa- bonds, where Xaa can be any amino acid and Yaa is Arg or Lys. Releases albumin, complement component C3 and von Willebrand factor from their respective precursors.</text>
        <dbReference type="EC" id="3.4.21.75"/>
    </reaction>
</comment>
<feature type="domain" description="P/Homo B" evidence="23">
    <location>
        <begin position="639"/>
        <end position="770"/>
    </location>
</feature>
<dbReference type="Pfam" id="PF16470">
    <property type="entry name" value="S8_pro-domain"/>
    <property type="match status" value="1"/>
</dbReference>
<evidence type="ECO:0000256" key="11">
    <source>
        <dbReference type="ARBA" id="ARBA00023145"/>
    </source>
</evidence>
<evidence type="ECO:0000259" key="23">
    <source>
        <dbReference type="PROSITE" id="PS51829"/>
    </source>
</evidence>
<dbReference type="Gene3D" id="3.30.70.850">
    <property type="entry name" value="Peptidase S8, pro-domain"/>
    <property type="match status" value="1"/>
</dbReference>
<dbReference type="InterPro" id="IPR008979">
    <property type="entry name" value="Galactose-bd-like_sf"/>
</dbReference>
<dbReference type="PANTHER" id="PTHR42884">
    <property type="entry name" value="PROPROTEIN CONVERTASE SUBTILISIN/KEXIN-RELATED"/>
    <property type="match status" value="1"/>
</dbReference>
<dbReference type="Gene3D" id="2.60.120.260">
    <property type="entry name" value="Galactose-binding domain-like"/>
    <property type="match status" value="1"/>
</dbReference>
<evidence type="ECO:0000256" key="21">
    <source>
        <dbReference type="SAM" id="MobiDB-lite"/>
    </source>
</evidence>
<sequence>MKNDVVRWSGQPNSVSKNSSSRDSSSGGNNKNNNKHSQEIGNLNNAQSMQHVASKRTCEPKATMANVAATISPWQWQQQPRQQQQQTINECDITNLNFNCNLFNTSFLTTTRNKNKTNCVRRRHSSELKATRAPTSTSLRLLLQLSILVFLCNLNVGFAAKMEPGRAQSPLLPPYVLDYETAAVGSGAGSGAGSARSVRAVGGNGGHYTHTWAVHIPNGDNGIADAVAKEHGFVNLGKIFEDHYHFAHHKVSKRSLTPAAHHQTRLDLDERVHWAKQQRAKSRSKRDFIRMRPSRTSSRAMSLVDAVSFDDPKWPQMWYLNRGSGLDMNVIPAWREGITGKGVVVTILDDGLESDHPDIEQNYDPKASYDVNSHDDDPMPHYDMTDSNRHGTRCAGEVAATANNSFCAVGIAYGASVGGVRMLDGDVTDAVEARSLSLNPQHIDIYSASWGPDDDGKTVDGPGELASRAFIEGTTKGRGGKGSIFIWASGNGGREMDNCNCDGYTNSIWTLSISSATEEGNVPWYSEKCSSTLATTYSSGGQSEKQVVTTDLHHSCTASHTGTSASAPLAAGIAALVLQSNQNLTWRDLQHIVVRTAKPANLKDSSWTINGVGRRVSHSFGYGLMDASDMVRVARSWKTVPEQQRCEINAPHVDKAIPPRKHITLQLSVNHCLSVNYLEHVQAKITLTSQRRGDIQLYLKSPANTRVTLLTSRIHDNSRSGFNQWPFMSVHTWGESPHGNWQLEIHNEGRYMGHALLREWSLIFYGTTLTIDPRDPISVPRVGSGDEQATTPNSSGGQGSTSSNLHQVYSPQYPLISPNNFALTPAGGAKLPLGKIPSNKSNLVTNNPLLLLPPVPPPKQGYQQISATYGVLLGKTNSNNNNNNKGNNKGNNKAGKNNKAGNGKANNKKEQNIQSSNSNSNSSSTGTGSNKNKYYRISQQHSGGGGGGGGGKSKGQANGLQTQRPKASSSEKLYDEKTRKVIGEIINSNSNNNSNNNSSNRGNGSTGPRLPGKAAKQVKDNSQDSRIPKLFEHYEKIQAIFPELEPYVTSNQPKARPGTQQQQQQQTPRKQGKQFEVDLFRPTMGNAGSSSSSSSSKPGNTKKSPSAPPPPSQPMLPAGGSSFLPDQRILKKQQLLMAAAGVLAPQTDNDDNVNANVDSEADDDDDSEEATLQLAPSSYRKSSSANAQITQWDLIFYGTEVPAQPDDQPHQSQQSQFHLYGNDMAHNDIEHDASGQWRNMQQVGEVGMSQDRSNAAACLKWSDQKCLDCQEPSYFYQDLCYDECPQHTYPQTNADELDMDVMLNELDATSATAAPDPDNESHSTGHSFSDLDDPMQAAERRRRDSESSSSTVLLTARHSRICSICDKSCLRCYGPSVSQCSTCNPGSQLRKLPQTNETYCYAYVVRSTVVDISNPTSGQLATDGKVQYMSWTTALLVIAVIISLVGVGVAGGVLYQRGEAKSEIYTRVALIADDSDEDEEEEEEELFSARRHHQSVVLEYHDELQPKQLPSESLEDGKNENEEERAQLVPK</sequence>
<feature type="active site" description="Charge relay system" evidence="19 20">
    <location>
        <position position="390"/>
    </location>
</feature>
<dbReference type="PANTHER" id="PTHR42884:SF3">
    <property type="entry name" value="FURIN-LIKE PROTEASE 1, ISOFORMS 1_1-X_2"/>
    <property type="match status" value="1"/>
</dbReference>
<feature type="compositionally biased region" description="Basic and acidic residues" evidence="21">
    <location>
        <begin position="1515"/>
        <end position="1531"/>
    </location>
</feature>
<keyword evidence="22" id="KW-0812">Transmembrane</keyword>
<dbReference type="InterPro" id="IPR036852">
    <property type="entry name" value="Peptidase_S8/S53_dom_sf"/>
</dbReference>
<dbReference type="PROSITE" id="PS51829">
    <property type="entry name" value="P_HOMO_B"/>
    <property type="match status" value="1"/>
</dbReference>
<dbReference type="Proteomes" id="UP000504633">
    <property type="component" value="Unplaced"/>
</dbReference>
<dbReference type="GO" id="GO:0005886">
    <property type="term" value="C:plasma membrane"/>
    <property type="evidence" value="ECO:0007669"/>
    <property type="project" value="UniProtKB-ARBA"/>
</dbReference>
<dbReference type="Gene3D" id="3.40.50.200">
    <property type="entry name" value="Peptidase S8/S53 domain"/>
    <property type="match status" value="1"/>
</dbReference>
<reference evidence="25" key="1">
    <citation type="submission" date="2025-08" db="UniProtKB">
        <authorList>
            <consortium name="RefSeq"/>
        </authorList>
    </citation>
    <scope>IDENTIFICATION</scope>
    <source>
        <strain evidence="25">15085-1641.00</strain>
        <tissue evidence="25">Whole body</tissue>
    </source>
</reference>
<keyword evidence="12" id="KW-1015">Disulfide bond</keyword>
<feature type="transmembrane region" description="Helical" evidence="22">
    <location>
        <begin position="1428"/>
        <end position="1455"/>
    </location>
</feature>
<dbReference type="InterPro" id="IPR009030">
    <property type="entry name" value="Growth_fac_rcpt_cys_sf"/>
</dbReference>
<dbReference type="InterPro" id="IPR002884">
    <property type="entry name" value="P_dom"/>
</dbReference>
<feature type="compositionally biased region" description="Gly residues" evidence="21">
    <location>
        <begin position="942"/>
        <end position="953"/>
    </location>
</feature>
<evidence type="ECO:0000256" key="1">
    <source>
        <dbReference type="ARBA" id="ARBA00001913"/>
    </source>
</evidence>
<dbReference type="InterPro" id="IPR006212">
    <property type="entry name" value="Furin_repeat"/>
</dbReference>
<dbReference type="PROSITE" id="PS00138">
    <property type="entry name" value="SUBTILASE_SER"/>
    <property type="match status" value="1"/>
</dbReference>
<evidence type="ECO:0000256" key="16">
    <source>
        <dbReference type="ARBA" id="ARBA00053600"/>
    </source>
</evidence>
<dbReference type="RefSeq" id="XP_030078780.1">
    <property type="nucleotide sequence ID" value="XM_030222920.1"/>
</dbReference>
<dbReference type="SUPFAM" id="SSF52743">
    <property type="entry name" value="Subtilisin-like"/>
    <property type="match status" value="1"/>
</dbReference>
<feature type="compositionally biased region" description="Low complexity" evidence="21">
    <location>
        <begin position="879"/>
        <end position="905"/>
    </location>
</feature>
<feature type="compositionally biased region" description="Polar residues" evidence="21">
    <location>
        <begin position="1174"/>
        <end position="1183"/>
    </location>
</feature>
<evidence type="ECO:0000256" key="14">
    <source>
        <dbReference type="ARBA" id="ARBA00035756"/>
    </source>
</evidence>
<keyword evidence="5" id="KW-0165">Cleavage on pair of basic residues</keyword>
<gene>
    <name evidence="25" type="primary">LOC111604800</name>
</gene>
<dbReference type="GeneID" id="111604800"/>
<dbReference type="GO" id="GO:0008039">
    <property type="term" value="P:synaptic target recognition"/>
    <property type="evidence" value="ECO:0007669"/>
    <property type="project" value="UniProtKB-ARBA"/>
</dbReference>
<evidence type="ECO:0000256" key="13">
    <source>
        <dbReference type="ARBA" id="ARBA00023180"/>
    </source>
</evidence>
<feature type="region of interest" description="Disordered" evidence="21">
    <location>
        <begin position="873"/>
        <end position="1027"/>
    </location>
</feature>
<dbReference type="InterPro" id="IPR023827">
    <property type="entry name" value="Peptidase_S8_Asp-AS"/>
</dbReference>
<keyword evidence="22" id="KW-1133">Transmembrane helix</keyword>
<feature type="compositionally biased region" description="Polar residues" evidence="21">
    <location>
        <begin position="956"/>
        <end position="971"/>
    </location>
</feature>
<evidence type="ECO:0000256" key="15">
    <source>
        <dbReference type="ARBA" id="ARBA00038993"/>
    </source>
</evidence>
<evidence type="ECO:0000313" key="25">
    <source>
        <dbReference type="RefSeq" id="XP_030078780.1"/>
    </source>
</evidence>
<dbReference type="GO" id="GO:0005802">
    <property type="term" value="C:trans-Golgi network"/>
    <property type="evidence" value="ECO:0007669"/>
    <property type="project" value="TreeGrafter"/>
</dbReference>
<accession>A0A6J2SRJ9</accession>
<feature type="region of interest" description="Disordered" evidence="21">
    <location>
        <begin position="1146"/>
        <end position="1183"/>
    </location>
</feature>
<comment type="cofactor">
    <cofactor evidence="1">
        <name>Ca(2+)</name>
        <dbReference type="ChEBI" id="CHEBI:29108"/>
    </cofactor>
</comment>
<feature type="compositionally biased region" description="Basic and acidic residues" evidence="21">
    <location>
        <begin position="972"/>
        <end position="982"/>
    </location>
</feature>
<comment type="function">
    <text evidence="16">Furin is likely to represent the ubiquitous endoprotease activity within constitutive secretory pathways and capable of cleavage at the RX(K/R)R consensus motif.</text>
</comment>
<feature type="active site" description="Charge relay system" evidence="19 20">
    <location>
        <position position="564"/>
    </location>
</feature>
<evidence type="ECO:0000256" key="6">
    <source>
        <dbReference type="ARBA" id="ARBA00022729"/>
    </source>
</evidence>
<comment type="subcellular location">
    <subcellularLocation>
        <location evidence="2">Golgi apparatus membrane</location>
        <topology evidence="2">Multi-pass membrane protein</topology>
    </subcellularLocation>
</comment>
<keyword evidence="6" id="KW-0732">Signal</keyword>
<dbReference type="InterPro" id="IPR034182">
    <property type="entry name" value="Kexin/furin"/>
</dbReference>
<dbReference type="OrthoDB" id="300641at2759"/>
<keyword evidence="4 20" id="KW-0645">Protease</keyword>
<dbReference type="GO" id="GO:0016486">
    <property type="term" value="P:peptide hormone processing"/>
    <property type="evidence" value="ECO:0007669"/>
    <property type="project" value="TreeGrafter"/>
</dbReference>
<evidence type="ECO:0000256" key="12">
    <source>
        <dbReference type="ARBA" id="ARBA00023157"/>
    </source>
</evidence>
<organism evidence="24 25">
    <name type="scientific">Drosophila hydei</name>
    <name type="common">Fruit fly</name>
    <dbReference type="NCBI Taxonomy" id="7224"/>
    <lineage>
        <taxon>Eukaryota</taxon>
        <taxon>Metazoa</taxon>
        <taxon>Ecdysozoa</taxon>
        <taxon>Arthropoda</taxon>
        <taxon>Hexapoda</taxon>
        <taxon>Insecta</taxon>
        <taxon>Pterygota</taxon>
        <taxon>Neoptera</taxon>
        <taxon>Endopterygota</taxon>
        <taxon>Diptera</taxon>
        <taxon>Brachycera</taxon>
        <taxon>Muscomorpha</taxon>
        <taxon>Ephydroidea</taxon>
        <taxon>Drosophilidae</taxon>
        <taxon>Drosophila</taxon>
    </lineage>
</organism>
<keyword evidence="13" id="KW-0325">Glycoprotein</keyword>
<dbReference type="SUPFAM" id="SSF57184">
    <property type="entry name" value="Growth factor receptor domain"/>
    <property type="match status" value="1"/>
</dbReference>
<feature type="compositionally biased region" description="Low complexity" evidence="21">
    <location>
        <begin position="987"/>
        <end position="1000"/>
    </location>
</feature>
<dbReference type="InterPro" id="IPR038466">
    <property type="entry name" value="S8_pro-domain_sf"/>
</dbReference>
<keyword evidence="9" id="KW-0333">Golgi apparatus</keyword>
<evidence type="ECO:0000256" key="2">
    <source>
        <dbReference type="ARBA" id="ARBA00004653"/>
    </source>
</evidence>
<dbReference type="GO" id="GO:0001941">
    <property type="term" value="P:postsynaptic membrane organization"/>
    <property type="evidence" value="ECO:0007669"/>
    <property type="project" value="UniProtKB-ARBA"/>
</dbReference>